<feature type="transmembrane region" description="Helical" evidence="1">
    <location>
        <begin position="29"/>
        <end position="51"/>
    </location>
</feature>
<gene>
    <name evidence="2" type="ORF">Mrose_02220</name>
</gene>
<keyword evidence="3" id="KW-1185">Reference proteome</keyword>
<accession>A0A399ELD9</accession>
<keyword evidence="1" id="KW-0812">Transmembrane</keyword>
<feature type="transmembrane region" description="Helical" evidence="1">
    <location>
        <begin position="71"/>
        <end position="93"/>
    </location>
</feature>
<evidence type="ECO:0000313" key="3">
    <source>
        <dbReference type="Proteomes" id="UP000265341"/>
    </source>
</evidence>
<feature type="transmembrane region" description="Helical" evidence="1">
    <location>
        <begin position="105"/>
        <end position="126"/>
    </location>
</feature>
<dbReference type="Proteomes" id="UP000265341">
    <property type="component" value="Unassembled WGS sequence"/>
</dbReference>
<keyword evidence="1" id="KW-0472">Membrane</keyword>
<name>A0A399ELD9_9DEIN</name>
<organism evidence="2 3">
    <name type="scientific">Calidithermus roseus</name>
    <dbReference type="NCBI Taxonomy" id="1644118"/>
    <lineage>
        <taxon>Bacteria</taxon>
        <taxon>Thermotogati</taxon>
        <taxon>Deinococcota</taxon>
        <taxon>Deinococci</taxon>
        <taxon>Thermales</taxon>
        <taxon>Thermaceae</taxon>
        <taxon>Calidithermus</taxon>
    </lineage>
</organism>
<dbReference type="AlphaFoldDB" id="A0A399ELD9"/>
<comment type="caution">
    <text evidence="2">The sequence shown here is derived from an EMBL/GenBank/DDBJ whole genome shotgun (WGS) entry which is preliminary data.</text>
</comment>
<evidence type="ECO:0000313" key="2">
    <source>
        <dbReference type="EMBL" id="RIH85437.1"/>
    </source>
</evidence>
<sequence length="215" mass="24175">MAPARRLIIRPMQQIIRNYYAKALARPGIPWLVVLGACVLEAIAFGLMVRQFYLALPHGQIELYRQIFGEFLSRVTTFAWVPFVFMLVAGFDNKPFAVFAHSSRLLLVFALLLLVWAWLFPVPIAWPLDLDKKASLVTFDQNYRQLVSSPGYLTFRLGVPLVLLAQVLSSYIGLQVAGAYPNNARWAVVITAAIIVMGVLINPQQNPFAPEFWGP</sequence>
<reference evidence="2 3" key="1">
    <citation type="submission" date="2018-08" db="EMBL/GenBank/DDBJ databases">
        <title>Meiothermus roseus NBRC 110900 genome sequencing project.</title>
        <authorList>
            <person name="Da Costa M.S."/>
            <person name="Albuquerque L."/>
            <person name="Raposo P."/>
            <person name="Froufe H.J.C."/>
            <person name="Barroso C.S."/>
            <person name="Egas C."/>
        </authorList>
    </citation>
    <scope>NUCLEOTIDE SEQUENCE [LARGE SCALE GENOMIC DNA]</scope>
    <source>
        <strain evidence="2 3">NBRC 110900</strain>
    </source>
</reference>
<feature type="transmembrane region" description="Helical" evidence="1">
    <location>
        <begin position="186"/>
        <end position="203"/>
    </location>
</feature>
<protein>
    <submittedName>
        <fullName evidence="2">Uncharacterized protein</fullName>
    </submittedName>
</protein>
<proteinExistence type="predicted"/>
<keyword evidence="1" id="KW-1133">Transmembrane helix</keyword>
<evidence type="ECO:0000256" key="1">
    <source>
        <dbReference type="SAM" id="Phobius"/>
    </source>
</evidence>
<dbReference type="EMBL" id="QWLA01000042">
    <property type="protein sequence ID" value="RIH85437.1"/>
    <property type="molecule type" value="Genomic_DNA"/>
</dbReference>
<feature type="transmembrane region" description="Helical" evidence="1">
    <location>
        <begin position="153"/>
        <end position="174"/>
    </location>
</feature>